<dbReference type="InterPro" id="IPR003715">
    <property type="entry name" value="Poly_export_N"/>
</dbReference>
<evidence type="ECO:0000313" key="6">
    <source>
        <dbReference type="Proteomes" id="UP001332192"/>
    </source>
</evidence>
<feature type="domain" description="Soluble ligand binding" evidence="4">
    <location>
        <begin position="283"/>
        <end position="326"/>
    </location>
</feature>
<evidence type="ECO:0000256" key="1">
    <source>
        <dbReference type="ARBA" id="ARBA00022729"/>
    </source>
</evidence>
<keyword evidence="1" id="KW-0732">Signal</keyword>
<evidence type="ECO:0000313" key="5">
    <source>
        <dbReference type="EMBL" id="WRP16959.1"/>
    </source>
</evidence>
<dbReference type="PANTHER" id="PTHR33619">
    <property type="entry name" value="POLYSACCHARIDE EXPORT PROTEIN GFCE-RELATED"/>
    <property type="match status" value="1"/>
</dbReference>
<evidence type="ECO:0000256" key="2">
    <source>
        <dbReference type="SAM" id="MobiDB-lite"/>
    </source>
</evidence>
<dbReference type="PANTHER" id="PTHR33619:SF3">
    <property type="entry name" value="POLYSACCHARIDE EXPORT PROTEIN GFCE-RELATED"/>
    <property type="match status" value="1"/>
</dbReference>
<dbReference type="Gene3D" id="3.10.560.10">
    <property type="entry name" value="Outer membrane lipoprotein wza domain like"/>
    <property type="match status" value="3"/>
</dbReference>
<feature type="compositionally biased region" description="Polar residues" evidence="2">
    <location>
        <begin position="351"/>
        <end position="362"/>
    </location>
</feature>
<feature type="region of interest" description="Disordered" evidence="2">
    <location>
        <begin position="334"/>
        <end position="369"/>
    </location>
</feature>
<protein>
    <submittedName>
        <fullName evidence="5">SLBB domain-containing protein</fullName>
    </submittedName>
</protein>
<dbReference type="RefSeq" id="WP_324716231.1">
    <property type="nucleotide sequence ID" value="NZ_CP141615.1"/>
</dbReference>
<reference evidence="5 6" key="1">
    <citation type="journal article" date="2024" name="Front. Microbiol.">
        <title>Novel thermophilic genera Geochorda gen. nov. and Carboxydochorda gen. nov. from the deep terrestrial subsurface reveal the ecophysiological diversity in the class Limnochordia.</title>
        <authorList>
            <person name="Karnachuk O.V."/>
            <person name="Lukina A.P."/>
            <person name="Avakyan M.R."/>
            <person name="Kadnikov V.V."/>
            <person name="Begmatov S."/>
            <person name="Beletsky A.V."/>
            <person name="Vlasova K.G."/>
            <person name="Novikov A.A."/>
            <person name="Shcherbakova V.A."/>
            <person name="Mardanov A.V."/>
            <person name="Ravin N.V."/>
        </authorList>
    </citation>
    <scope>NUCLEOTIDE SEQUENCE [LARGE SCALE GENOMIC DNA]</scope>
    <source>
        <strain evidence="5 6">L945</strain>
    </source>
</reference>
<evidence type="ECO:0000259" key="4">
    <source>
        <dbReference type="Pfam" id="PF10531"/>
    </source>
</evidence>
<proteinExistence type="predicted"/>
<sequence length="369" mass="38321">MGGSRGRRLRPVALLTVLALVTLPAPVAAGSGPYRLGPGDLLAIGVWGHADLQVTAEVRPDGYVSFPLAGDVLAQGRTPEELGREIASRLGRFVRDPQVTVSVARFRTLKAVILGEVSRPGAYEVPPGARLPDLLGLGGGVLEQADLSNAVLTRRARDGTRTVPVDLGRVLEGGPGTEAPELEDGDVLYVPRARPAMVLGQVRNPGAHPVRPGMKVAELLALAGGFEDDADPRAARLTRRPGGESAEDVLPVDLAAALEDPTSKSNVAVRPGDLLWVPQARQVLVLGAVQAPGAYRLPPGSRLLDALAAAGGPVPERASSTALLTRAGEARSTPIPLDQLVGGGAGPLQPPTWSSAPVTSSSYRRRCGR</sequence>
<keyword evidence="6" id="KW-1185">Reference proteome</keyword>
<feature type="domain" description="Soluble ligand binding" evidence="4">
    <location>
        <begin position="197"/>
        <end position="245"/>
    </location>
</feature>
<evidence type="ECO:0000259" key="3">
    <source>
        <dbReference type="Pfam" id="PF02563"/>
    </source>
</evidence>
<gene>
    <name evidence="5" type="ORF">U7230_12835</name>
</gene>
<organism evidence="5 6">
    <name type="scientific">Carboxydichorda subterranea</name>
    <dbReference type="NCBI Taxonomy" id="3109565"/>
    <lineage>
        <taxon>Bacteria</taxon>
        <taxon>Bacillati</taxon>
        <taxon>Bacillota</taxon>
        <taxon>Limnochordia</taxon>
        <taxon>Limnochordales</taxon>
        <taxon>Geochordaceae</taxon>
        <taxon>Carboxydichorda</taxon>
    </lineage>
</organism>
<dbReference type="InterPro" id="IPR049712">
    <property type="entry name" value="Poly_export"/>
</dbReference>
<accession>A0ABZ1BVZ4</accession>
<feature type="domain" description="Soluble ligand binding" evidence="4">
    <location>
        <begin position="113"/>
        <end position="163"/>
    </location>
</feature>
<dbReference type="EMBL" id="CP141615">
    <property type="protein sequence ID" value="WRP16959.1"/>
    <property type="molecule type" value="Genomic_DNA"/>
</dbReference>
<dbReference type="Proteomes" id="UP001332192">
    <property type="component" value="Chromosome"/>
</dbReference>
<dbReference type="InterPro" id="IPR019554">
    <property type="entry name" value="Soluble_ligand-bd"/>
</dbReference>
<feature type="domain" description="Polysaccharide export protein N-terminal" evidence="3">
    <location>
        <begin position="32"/>
        <end position="103"/>
    </location>
</feature>
<name>A0ABZ1BVZ4_9FIRM</name>
<dbReference type="Pfam" id="PF10531">
    <property type="entry name" value="SLBB"/>
    <property type="match status" value="3"/>
</dbReference>
<dbReference type="Pfam" id="PF02563">
    <property type="entry name" value="Poly_export"/>
    <property type="match status" value="1"/>
</dbReference>